<evidence type="ECO:0000313" key="8">
    <source>
        <dbReference type="Proteomes" id="UP001138768"/>
    </source>
</evidence>
<dbReference type="InterPro" id="IPR018752">
    <property type="entry name" value="DabA"/>
</dbReference>
<name>A0A9X1B5U9_9GAMM</name>
<keyword evidence="4 6" id="KW-0862">Zinc</keyword>
<reference evidence="7 8" key="1">
    <citation type="journal article" date="2020" name="Microorganisms">
        <title>Osmotic Adaptation and Compatible Solute Biosynthesis of Phototrophic Bacteria as Revealed from Genome Analyses.</title>
        <authorList>
            <person name="Imhoff J.F."/>
            <person name="Rahn T."/>
            <person name="Kunzel S."/>
            <person name="Keller A."/>
            <person name="Neulinger S.C."/>
        </authorList>
    </citation>
    <scope>NUCLEOTIDE SEQUENCE [LARGE SCALE GENOMIC DNA]</scope>
    <source>
        <strain evidence="7 8">DSM 25653</strain>
    </source>
</reference>
<keyword evidence="3 6" id="KW-0479">Metal-binding</keyword>
<dbReference type="AlphaFoldDB" id="A0A9X1B5U9"/>
<dbReference type="GO" id="GO:0005886">
    <property type="term" value="C:plasma membrane"/>
    <property type="evidence" value="ECO:0007669"/>
    <property type="project" value="UniProtKB-SubCell"/>
</dbReference>
<dbReference type="EMBL" id="NRRY01000041">
    <property type="protein sequence ID" value="MBK1620519.1"/>
    <property type="molecule type" value="Genomic_DNA"/>
</dbReference>
<keyword evidence="8" id="KW-1185">Reference proteome</keyword>
<evidence type="ECO:0000256" key="2">
    <source>
        <dbReference type="ARBA" id="ARBA00022475"/>
    </source>
</evidence>
<accession>A0A9X1B5U9</accession>
<evidence type="ECO:0000256" key="6">
    <source>
        <dbReference type="HAMAP-Rule" id="MF_01871"/>
    </source>
</evidence>
<gene>
    <name evidence="6" type="primary">dabA</name>
    <name evidence="7" type="ORF">CKO42_19205</name>
</gene>
<dbReference type="HAMAP" id="MF_01871">
    <property type="entry name" value="DabA"/>
    <property type="match status" value="1"/>
</dbReference>
<comment type="subunit">
    <text evidence="6">Forms a complex with DabB.</text>
</comment>
<dbReference type="RefSeq" id="WP_200247561.1">
    <property type="nucleotide sequence ID" value="NZ_NRRY01000041.1"/>
</dbReference>
<feature type="binding site" evidence="6">
    <location>
        <position position="329"/>
    </location>
    <ligand>
        <name>Zn(2+)</name>
        <dbReference type="ChEBI" id="CHEBI:29105"/>
    </ligand>
</feature>
<evidence type="ECO:0000256" key="1">
    <source>
        <dbReference type="ARBA" id="ARBA00022448"/>
    </source>
</evidence>
<evidence type="ECO:0000256" key="3">
    <source>
        <dbReference type="ARBA" id="ARBA00022723"/>
    </source>
</evidence>
<keyword evidence="1 6" id="KW-0813">Transport</keyword>
<evidence type="ECO:0000313" key="7">
    <source>
        <dbReference type="EMBL" id="MBK1620519.1"/>
    </source>
</evidence>
<comment type="cofactor">
    <cofactor evidence="6">
        <name>Zn(2+)</name>
        <dbReference type="ChEBI" id="CHEBI:29105"/>
    </cofactor>
</comment>
<feature type="binding site" evidence="6">
    <location>
        <position position="588"/>
    </location>
    <ligand>
        <name>Zn(2+)</name>
        <dbReference type="ChEBI" id="CHEBI:29105"/>
    </ligand>
</feature>
<dbReference type="GO" id="GO:0008270">
    <property type="term" value="F:zinc ion binding"/>
    <property type="evidence" value="ECO:0007669"/>
    <property type="project" value="UniProtKB-UniRule"/>
</dbReference>
<protein>
    <recommendedName>
        <fullName evidence="6">Probable inorganic carbon transporter subunit DabA</fullName>
    </recommendedName>
</protein>
<dbReference type="Proteomes" id="UP001138768">
    <property type="component" value="Unassembled WGS sequence"/>
</dbReference>
<proteinExistence type="inferred from homology"/>
<organism evidence="7 8">
    <name type="scientific">Lamprobacter modestohalophilus</name>
    <dbReference type="NCBI Taxonomy" id="1064514"/>
    <lineage>
        <taxon>Bacteria</taxon>
        <taxon>Pseudomonadati</taxon>
        <taxon>Pseudomonadota</taxon>
        <taxon>Gammaproteobacteria</taxon>
        <taxon>Chromatiales</taxon>
        <taxon>Chromatiaceae</taxon>
        <taxon>Lamprobacter</taxon>
    </lineage>
</organism>
<dbReference type="PANTHER" id="PTHR38344:SF1">
    <property type="entry name" value="INORGANIC CARBON TRANSPORTER SUBUNIT DABA-RELATED"/>
    <property type="match status" value="1"/>
</dbReference>
<dbReference type="PANTHER" id="PTHR38344">
    <property type="entry name" value="UPF0753 PROTEIN AQ_863"/>
    <property type="match status" value="1"/>
</dbReference>
<comment type="caution">
    <text evidence="7">The sequence shown here is derived from an EMBL/GenBank/DDBJ whole genome shotgun (WGS) entry which is preliminary data.</text>
</comment>
<comment type="function">
    <text evidence="6">Part of an energy-coupled inorganic carbon pump.</text>
</comment>
<comment type="subcellular location">
    <subcellularLocation>
        <location evidence="6">Cell membrane</location>
        <topology evidence="6">Peripheral membrane protein</topology>
    </subcellularLocation>
</comment>
<feature type="binding site" evidence="6">
    <location>
        <position position="331"/>
    </location>
    <ligand>
        <name>Zn(2+)</name>
        <dbReference type="ChEBI" id="CHEBI:29105"/>
    </ligand>
</feature>
<dbReference type="Pfam" id="PF10070">
    <property type="entry name" value="DabA"/>
    <property type="match status" value="1"/>
</dbReference>
<evidence type="ECO:0000256" key="5">
    <source>
        <dbReference type="ARBA" id="ARBA00023136"/>
    </source>
</evidence>
<keyword evidence="5 6" id="KW-0472">Membrane</keyword>
<evidence type="ECO:0000256" key="4">
    <source>
        <dbReference type="ARBA" id="ARBA00022833"/>
    </source>
</evidence>
<feature type="binding site" evidence="6">
    <location>
        <position position="603"/>
    </location>
    <ligand>
        <name>Zn(2+)</name>
        <dbReference type="ChEBI" id="CHEBI:29105"/>
    </ligand>
</feature>
<comment type="similarity">
    <text evidence="6">Belongs to the inorganic carbon transporter (TC 9.A.2) DabA family.</text>
</comment>
<sequence>MTADAKHFADQLGRELTLYDAVDQLFGTRIGETLNELLIKGLMDFFDEGQSIWRMPGRRQGLFRGWSRIACRNRRLRLRGMDVGAILAETDQPEVMIDRVMRRLGIPESLWMDSFTVELSKLHGWAGFVRWRAQARHYYWQERNPADLVDYLAIRLVLALALLEDAGRRLKRELTWPALKAFAESNPRECLLRRELNAGTVLPDFAHRVEVAVERGDPARIEALYLEYERAKLAREACTRARRIQAMAERAGLSREQLLAYPDDALLQLIDGIYAFKDGEGMTWTRALEQTYIDRLLAAIGPRLGSSVRHSDSASQSAGDGDGVQALFCIDVRSERLRRQLEALGDYETFGIAGFFGIPISFIEFGKGHETALCPAVVQPSNVVVEMPLTHAEVSHSLYELAHEVVHDLKNTVLAPYVTVEAVGLLFGFDMVGKTFAPRAYNTWRQRLESQKPPLRLLIDKIGEEEAHELITHLQDEMIIRAAERHFGIKRESLTSPMIRELREVALGQRQGSTAFADRFDIEPASEAVFIRSLQAEYRVNPDQARIQLEHLAKIGFRHQRQAQLVGTALRSIGLSEGFGRTVLVVGHGSTSENNPYESALDCGACGGDQGLINARIFAAMANRREVRELLAEDGILIPDETWFVPLLHDTTTDEIQPADLDQLPAAVLTRMTRIQEDLTAAGRLCALERCRELDERNVDTPETAARRVKRHALDWTQVRPEWGLSKNASFIIGARALTRELDLDGRTFLHSYDYRLDPNGRLLEVILSGPLIVAQWINLEHYFSVVDNEGFGSGSKVFHNITGRFGVMSGNLSDLRTGLPAQTVLKGDRAYHKPMRLITVIEAPLTLVQGLLNRLYKPRELVQNGWIRLLVLDPESACMHGFEAGGWSLIEPAASTTGRATT</sequence>
<keyword evidence="2 6" id="KW-1003">Cell membrane</keyword>